<keyword evidence="2" id="KW-0812">Transmembrane</keyword>
<evidence type="ECO:0000313" key="4">
    <source>
        <dbReference type="EMBL" id="TGK37618.1"/>
    </source>
</evidence>
<name>A0A5F1YEQ5_9LEPT</name>
<feature type="transmembrane region" description="Helical" evidence="2">
    <location>
        <begin position="290"/>
        <end position="308"/>
    </location>
</feature>
<dbReference type="Gene3D" id="2.60.40.2380">
    <property type="match status" value="1"/>
</dbReference>
<dbReference type="Proteomes" id="UP000298277">
    <property type="component" value="Unassembled WGS sequence"/>
</dbReference>
<dbReference type="InterPro" id="IPR000014">
    <property type="entry name" value="PAS"/>
</dbReference>
<evidence type="ECO:0000259" key="3">
    <source>
        <dbReference type="PROSITE" id="PS50112"/>
    </source>
</evidence>
<dbReference type="Gene3D" id="3.30.565.10">
    <property type="entry name" value="Histidine kinase-like ATPase, C-terminal domain"/>
    <property type="match status" value="1"/>
</dbReference>
<dbReference type="InterPro" id="IPR011622">
    <property type="entry name" value="7TMR_DISM_rcpt_extracell_dom2"/>
</dbReference>
<evidence type="ECO:0000256" key="2">
    <source>
        <dbReference type="SAM" id="Phobius"/>
    </source>
</evidence>
<evidence type="ECO:0000256" key="1">
    <source>
        <dbReference type="SAM" id="Coils"/>
    </source>
</evidence>
<dbReference type="EMBL" id="RQFA01000014">
    <property type="protein sequence ID" value="TGK37618.1"/>
    <property type="molecule type" value="Genomic_DNA"/>
</dbReference>
<keyword evidence="1" id="KW-0175">Coiled coil</keyword>
<dbReference type="InterPro" id="IPR013767">
    <property type="entry name" value="PAS_fold"/>
</dbReference>
<dbReference type="Pfam" id="PF07696">
    <property type="entry name" value="7TMR-DISMED2"/>
    <property type="match status" value="1"/>
</dbReference>
<keyword evidence="2" id="KW-1133">Transmembrane helix</keyword>
<dbReference type="PROSITE" id="PS50112">
    <property type="entry name" value="PAS"/>
    <property type="match status" value="1"/>
</dbReference>
<dbReference type="Pfam" id="PF13581">
    <property type="entry name" value="HATPase_c_2"/>
    <property type="match status" value="1"/>
</dbReference>
<dbReference type="InterPro" id="IPR003594">
    <property type="entry name" value="HATPase_dom"/>
</dbReference>
<dbReference type="InterPro" id="IPR011623">
    <property type="entry name" value="7TMR_DISM_rcpt_extracell_dom1"/>
</dbReference>
<dbReference type="NCBIfam" id="TIGR00229">
    <property type="entry name" value="sensory_box"/>
    <property type="match status" value="1"/>
</dbReference>
<feature type="transmembrane region" description="Helical" evidence="2">
    <location>
        <begin position="344"/>
        <end position="363"/>
    </location>
</feature>
<protein>
    <submittedName>
        <fullName evidence="4">PAS domain S-box protein</fullName>
    </submittedName>
</protein>
<dbReference type="AlphaFoldDB" id="A0A5F1YEQ5"/>
<accession>A0A5F1YEQ5</accession>
<keyword evidence="5" id="KW-1185">Reference proteome</keyword>
<dbReference type="OrthoDB" id="342319at2"/>
<feature type="transmembrane region" description="Helical" evidence="2">
    <location>
        <begin position="258"/>
        <end position="278"/>
    </location>
</feature>
<feature type="coiled-coil region" evidence="1">
    <location>
        <begin position="404"/>
        <end position="431"/>
    </location>
</feature>
<dbReference type="Pfam" id="PF00989">
    <property type="entry name" value="PAS"/>
    <property type="match status" value="1"/>
</dbReference>
<comment type="caution">
    <text evidence="4">The sequence shown here is derived from an EMBL/GenBank/DDBJ whole genome shotgun (WGS) entry which is preliminary data.</text>
</comment>
<feature type="transmembrane region" description="Helical" evidence="2">
    <location>
        <begin position="375"/>
        <end position="394"/>
    </location>
</feature>
<evidence type="ECO:0000313" key="5">
    <source>
        <dbReference type="Proteomes" id="UP000298277"/>
    </source>
</evidence>
<feature type="domain" description="PAS" evidence="3">
    <location>
        <begin position="421"/>
        <end position="492"/>
    </location>
</feature>
<reference evidence="4" key="1">
    <citation type="journal article" date="2019" name="PLoS Negl. Trop. Dis.">
        <title>Revisiting the worldwide diversity of Leptospira species in the environment.</title>
        <authorList>
            <person name="Vincent A.T."/>
            <person name="Schiettekatte O."/>
            <person name="Bourhy P."/>
            <person name="Veyrier F.J."/>
            <person name="Picardeau M."/>
        </authorList>
    </citation>
    <scope>NUCLEOTIDE SEQUENCE [LARGE SCALE GENOMIC DNA]</scope>
    <source>
        <strain evidence="4">201800299</strain>
    </source>
</reference>
<sequence length="741" mass="84935">MRKNEKKRKHFRGFRFFLFLSVLFGVFFPISAIDLIRLTDSSVGSEDFFEYYLDESGKAEFAEIRSLAEAGKFTSANIRSLGYTNASVWVRFRTLNSSEKQIRWILEHPFPNADSVEFYDVKKGETAFYRAGDSLPFRIRPVQYRNPAFPSVLLPRGEKFVYLKIRSSSVIHLSFRQYTAIGFYKKVLYEQLLFGLFFGSMLILAFYNFLLFVSTRDRNYLFFAAYIVALSFFQFVLEGFGFQVLWPETSVEWTSRSPWIFLWISLALMYLFAGSYLDPGNSRGVLSNRWFRYSGILLWCYVPLSFLIPVKTGILLGFLCSFPGALLAFGGGIRNVFRNQGSSLYFLSAWAVLGGGAFLYLFFPVGGLQDYGLTFWVVEAASLLHVVLMGLGLADRVKVLAGVFSEKIRELEALRLTAEQSEKRFRNLFEESEEFLFTLGMDGNIRSANKSVGRLLGFTPEEVIGWNFLDLVFVPSGEDIYDSVSEVGLSSGLAQGAYSKILAKEKIEDLLRTGKSSEFTVEFRQKFVLEPRQIRVRLQLLDSGDTKGILGKAYELNEDVLAKFIVSESMHFTLNNYLRNADLLSRLLTVNLSSFVGTEVVIAIRTCIREIIINSIEHGNLAISFDEKTEALNEGRYLEFIQKRQMEPFYNLRTVKVSYSLNARRIGFLISDEGEGFDYKKILNLDIQKLNETSLTHGRGIVMTRRVFDIIKFNEKGNKVLLIKYLKKPLRYKREKTPFDV</sequence>
<dbReference type="Gene3D" id="3.30.450.20">
    <property type="entry name" value="PAS domain"/>
    <property type="match status" value="1"/>
</dbReference>
<feature type="transmembrane region" description="Helical" evidence="2">
    <location>
        <begin position="314"/>
        <end position="337"/>
    </location>
</feature>
<feature type="transmembrane region" description="Helical" evidence="2">
    <location>
        <begin position="220"/>
        <end position="246"/>
    </location>
</feature>
<dbReference type="Pfam" id="PF07695">
    <property type="entry name" value="7TMR-DISM_7TM"/>
    <property type="match status" value="1"/>
</dbReference>
<dbReference type="SUPFAM" id="SSF55785">
    <property type="entry name" value="PYP-like sensor domain (PAS domain)"/>
    <property type="match status" value="1"/>
</dbReference>
<dbReference type="InterPro" id="IPR036890">
    <property type="entry name" value="HATPase_C_sf"/>
</dbReference>
<feature type="transmembrane region" description="Helical" evidence="2">
    <location>
        <begin position="192"/>
        <end position="213"/>
    </location>
</feature>
<dbReference type="SMART" id="SM00091">
    <property type="entry name" value="PAS"/>
    <property type="match status" value="1"/>
</dbReference>
<keyword evidence="2" id="KW-0472">Membrane</keyword>
<dbReference type="CDD" id="cd00130">
    <property type="entry name" value="PAS"/>
    <property type="match status" value="1"/>
</dbReference>
<dbReference type="GO" id="GO:0006355">
    <property type="term" value="P:regulation of DNA-templated transcription"/>
    <property type="evidence" value="ECO:0007669"/>
    <property type="project" value="InterPro"/>
</dbReference>
<proteinExistence type="predicted"/>
<organism evidence="4 5">
    <name type="scientific">Leptospira gomenensis</name>
    <dbReference type="NCBI Taxonomy" id="2484974"/>
    <lineage>
        <taxon>Bacteria</taxon>
        <taxon>Pseudomonadati</taxon>
        <taxon>Spirochaetota</taxon>
        <taxon>Spirochaetia</taxon>
        <taxon>Leptospirales</taxon>
        <taxon>Leptospiraceae</taxon>
        <taxon>Leptospira</taxon>
    </lineage>
</organism>
<dbReference type="InterPro" id="IPR035965">
    <property type="entry name" value="PAS-like_dom_sf"/>
</dbReference>
<gene>
    <name evidence="4" type="ORF">EHQ17_03230</name>
</gene>